<dbReference type="EMBL" id="JABEQH010000006">
    <property type="protein sequence ID" value="MBB2175460.1"/>
    <property type="molecule type" value="Genomic_DNA"/>
</dbReference>
<dbReference type="AlphaFoldDB" id="A0A7W4J669"/>
<proteinExistence type="predicted"/>
<gene>
    <name evidence="1" type="ORF">HLH21_05890</name>
</gene>
<accession>A0A7W4J669</accession>
<reference evidence="1 2" key="1">
    <citation type="submission" date="2020-04" db="EMBL/GenBank/DDBJ databases">
        <title>Description of novel Gluconacetobacter.</title>
        <authorList>
            <person name="Sombolestani A."/>
        </authorList>
    </citation>
    <scope>NUCLEOTIDE SEQUENCE [LARGE SCALE GENOMIC DNA]</scope>
    <source>
        <strain evidence="1 2">LMG 21312</strain>
    </source>
</reference>
<dbReference type="Proteomes" id="UP000561066">
    <property type="component" value="Unassembled WGS sequence"/>
</dbReference>
<organism evidence="1 2">
    <name type="scientific">Gluconacetobacter johannae</name>
    <dbReference type="NCBI Taxonomy" id="112140"/>
    <lineage>
        <taxon>Bacteria</taxon>
        <taxon>Pseudomonadati</taxon>
        <taxon>Pseudomonadota</taxon>
        <taxon>Alphaproteobacteria</taxon>
        <taxon>Acetobacterales</taxon>
        <taxon>Acetobacteraceae</taxon>
        <taxon>Gluconacetobacter</taxon>
    </lineage>
</organism>
<evidence type="ECO:0000313" key="1">
    <source>
        <dbReference type="EMBL" id="MBB2175460.1"/>
    </source>
</evidence>
<dbReference type="RefSeq" id="WP_182942251.1">
    <property type="nucleotide sequence ID" value="NZ_JABEQH010000006.1"/>
</dbReference>
<evidence type="ECO:0000313" key="2">
    <source>
        <dbReference type="Proteomes" id="UP000561066"/>
    </source>
</evidence>
<keyword evidence="2" id="KW-1185">Reference proteome</keyword>
<name>A0A7W4J669_9PROT</name>
<comment type="caution">
    <text evidence="1">The sequence shown here is derived from an EMBL/GenBank/DDBJ whole genome shotgun (WGS) entry which is preliminary data.</text>
</comment>
<protein>
    <submittedName>
        <fullName evidence="1">Uncharacterized protein</fullName>
    </submittedName>
</protein>
<sequence length="184" mass="20407">MQIYFIDAIRFITNINFLKLQIKSYSRMVAIMNPLDCREMITAEISSPASAAFQDQASIPPNAPPPAGAGAIAGHPALFIFAADVLSFIISFLRHPFHVCRISASAARRSPFSTRLASPSRAIGRPGRDAFWDETRIACPPQSPPHGRQICITPLSRTGRRAHEYLCQRPFHDPAPQRRAAFRP</sequence>